<proteinExistence type="predicted"/>
<dbReference type="KEGG" id="jsv:CNX70_18630"/>
<dbReference type="GO" id="GO:0003677">
    <property type="term" value="F:DNA binding"/>
    <property type="evidence" value="ECO:0007669"/>
    <property type="project" value="InterPro"/>
</dbReference>
<dbReference type="GO" id="GO:0043138">
    <property type="term" value="F:3'-5' DNA helicase activity"/>
    <property type="evidence" value="ECO:0007669"/>
    <property type="project" value="TreeGrafter"/>
</dbReference>
<feature type="domain" description="UvrD-like helicase ATP-binding" evidence="6">
    <location>
        <begin position="117"/>
        <end position="179"/>
    </location>
</feature>
<protein>
    <recommendedName>
        <fullName evidence="5">DNA 3'-5' helicase II</fullName>
    </recommendedName>
</protein>
<reference evidence="7 8" key="1">
    <citation type="submission" date="2017-09" db="EMBL/GenBank/DDBJ databases">
        <title>Complete genome sequence of Janthinobacterium svalbardensis PAMC 27463.</title>
        <authorList>
            <person name="Cho Y.-J."/>
            <person name="Cho A."/>
            <person name="Kim O.-S."/>
            <person name="Lee J.-I."/>
        </authorList>
    </citation>
    <scope>NUCLEOTIDE SEQUENCE [LARGE SCALE GENOMIC DNA]</scope>
    <source>
        <strain evidence="7 8">PAMC 27463</strain>
    </source>
</reference>
<dbReference type="SUPFAM" id="SSF52540">
    <property type="entry name" value="P-loop containing nucleoside triphosphate hydrolases"/>
    <property type="match status" value="1"/>
</dbReference>
<dbReference type="AlphaFoldDB" id="A0A290WZA9"/>
<evidence type="ECO:0000313" key="7">
    <source>
        <dbReference type="EMBL" id="ATD61946.1"/>
    </source>
</evidence>
<dbReference type="InterPro" id="IPR000212">
    <property type="entry name" value="DNA_helicase_UvrD/REP"/>
</dbReference>
<keyword evidence="3 7" id="KW-0347">Helicase</keyword>
<gene>
    <name evidence="7" type="ORF">CNX70_18630</name>
</gene>
<dbReference type="Proteomes" id="UP000218437">
    <property type="component" value="Chromosome"/>
</dbReference>
<evidence type="ECO:0000256" key="3">
    <source>
        <dbReference type="ARBA" id="ARBA00022806"/>
    </source>
</evidence>
<name>A0A290WZA9_9BURK</name>
<keyword evidence="8" id="KW-1185">Reference proteome</keyword>
<evidence type="ECO:0000256" key="5">
    <source>
        <dbReference type="ARBA" id="ARBA00034923"/>
    </source>
</evidence>
<keyword evidence="2" id="KW-0378">Hydrolase</keyword>
<accession>A0A290WZA9</accession>
<dbReference type="Gene3D" id="3.40.50.300">
    <property type="entry name" value="P-loop containing nucleotide triphosphate hydrolases"/>
    <property type="match status" value="1"/>
</dbReference>
<evidence type="ECO:0000256" key="1">
    <source>
        <dbReference type="ARBA" id="ARBA00022741"/>
    </source>
</evidence>
<organism evidence="7 8">
    <name type="scientific">Janthinobacterium svalbardensis</name>
    <dbReference type="NCBI Taxonomy" id="368607"/>
    <lineage>
        <taxon>Bacteria</taxon>
        <taxon>Pseudomonadati</taxon>
        <taxon>Pseudomonadota</taxon>
        <taxon>Betaproteobacteria</taxon>
        <taxon>Burkholderiales</taxon>
        <taxon>Oxalobacteraceae</taxon>
        <taxon>Janthinobacterium</taxon>
    </lineage>
</organism>
<dbReference type="GO" id="GO:0005524">
    <property type="term" value="F:ATP binding"/>
    <property type="evidence" value="ECO:0007669"/>
    <property type="project" value="UniProtKB-KW"/>
</dbReference>
<keyword evidence="1" id="KW-0547">Nucleotide-binding</keyword>
<feature type="domain" description="UvrD-like helicase ATP-binding" evidence="6">
    <location>
        <begin position="16"/>
        <end position="92"/>
    </location>
</feature>
<dbReference type="PANTHER" id="PTHR11070">
    <property type="entry name" value="UVRD / RECB / PCRA DNA HELICASE FAMILY MEMBER"/>
    <property type="match status" value="1"/>
</dbReference>
<evidence type="ECO:0000256" key="2">
    <source>
        <dbReference type="ARBA" id="ARBA00022801"/>
    </source>
</evidence>
<keyword evidence="4" id="KW-0067">ATP-binding</keyword>
<dbReference type="GO" id="GO:0000725">
    <property type="term" value="P:recombinational repair"/>
    <property type="evidence" value="ECO:0007669"/>
    <property type="project" value="TreeGrafter"/>
</dbReference>
<dbReference type="InterPro" id="IPR014016">
    <property type="entry name" value="UvrD-like_ATP-bd"/>
</dbReference>
<dbReference type="Pfam" id="PF00580">
    <property type="entry name" value="UvrD-helicase"/>
    <property type="match status" value="2"/>
</dbReference>
<evidence type="ECO:0000259" key="6">
    <source>
        <dbReference type="Pfam" id="PF00580"/>
    </source>
</evidence>
<evidence type="ECO:0000256" key="4">
    <source>
        <dbReference type="ARBA" id="ARBA00022840"/>
    </source>
</evidence>
<dbReference type="RefSeq" id="WP_096236005.1">
    <property type="nucleotide sequence ID" value="NZ_CP023422.1"/>
</dbReference>
<dbReference type="PANTHER" id="PTHR11070:SF2">
    <property type="entry name" value="ATP-DEPENDENT DNA HELICASE SRS2"/>
    <property type="match status" value="1"/>
</dbReference>
<dbReference type="EMBL" id="CP023422">
    <property type="protein sequence ID" value="ATD61946.1"/>
    <property type="molecule type" value="Genomic_DNA"/>
</dbReference>
<sequence>MPQPEIDIFQARLGSVTAPAGCGKTQLIADALTQHTDSKPVLVLTHTNAGVTALRARLQRGGVASSAYRVSTIDGFAMRLAAKFPLRAGLNARVLELANPNADYPAIRVAVQGFLQAGHISDLIASTYSRLLVDEYQDCNAAQHAIICSIAQTLPTCVLGDPMQAIFGFRDPLVHWAREAQAAFPPIGALQTPWRWRLAGMDELGAWLLQARVSLQAGQPVDLREAPEGVQWVQLTQGMEVQQRLVAARTEAPNRDGRVLVIGDSMNVNGRHQLTMQTPGATSVEAVDLKDLLNFARQFDLASPNALRLLAEFATSLMTEVGTANLLARVETIRGGRARTPATPAEAAAVTFVTTPNHTTSIDLLQSLADQRGARVYRPEVLHCCISALRAAGGEGGFTGAAMQMRERNRHLGRPLGRRAVGSTLLLKGLEADVAVILEPERMTAQHLYVALTRGARRVVVCSLTPLLTPAAGR</sequence>
<dbReference type="InterPro" id="IPR027417">
    <property type="entry name" value="P-loop_NTPase"/>
</dbReference>
<dbReference type="GO" id="GO:0033202">
    <property type="term" value="C:DNA helicase complex"/>
    <property type="evidence" value="ECO:0007669"/>
    <property type="project" value="TreeGrafter"/>
</dbReference>
<dbReference type="GO" id="GO:0005829">
    <property type="term" value="C:cytosol"/>
    <property type="evidence" value="ECO:0007669"/>
    <property type="project" value="TreeGrafter"/>
</dbReference>
<dbReference type="GO" id="GO:0016787">
    <property type="term" value="F:hydrolase activity"/>
    <property type="evidence" value="ECO:0007669"/>
    <property type="project" value="UniProtKB-KW"/>
</dbReference>
<evidence type="ECO:0000313" key="8">
    <source>
        <dbReference type="Proteomes" id="UP000218437"/>
    </source>
</evidence>